<evidence type="ECO:0000313" key="3">
    <source>
        <dbReference type="Proteomes" id="UP001189429"/>
    </source>
</evidence>
<name>A0ABN9UI28_9DINO</name>
<protein>
    <submittedName>
        <fullName evidence="2">Uncharacterized protein</fullName>
    </submittedName>
</protein>
<gene>
    <name evidence="2" type="ORF">PCOR1329_LOCUS48662</name>
</gene>
<reference evidence="2" key="1">
    <citation type="submission" date="2023-10" db="EMBL/GenBank/DDBJ databases">
        <authorList>
            <person name="Chen Y."/>
            <person name="Shah S."/>
            <person name="Dougan E. K."/>
            <person name="Thang M."/>
            <person name="Chan C."/>
        </authorList>
    </citation>
    <scope>NUCLEOTIDE SEQUENCE [LARGE SCALE GENOMIC DNA]</scope>
</reference>
<organism evidence="2 3">
    <name type="scientific">Prorocentrum cordatum</name>
    <dbReference type="NCBI Taxonomy" id="2364126"/>
    <lineage>
        <taxon>Eukaryota</taxon>
        <taxon>Sar</taxon>
        <taxon>Alveolata</taxon>
        <taxon>Dinophyceae</taxon>
        <taxon>Prorocentrales</taxon>
        <taxon>Prorocentraceae</taxon>
        <taxon>Prorocentrum</taxon>
    </lineage>
</organism>
<evidence type="ECO:0000313" key="2">
    <source>
        <dbReference type="EMBL" id="CAK0859235.1"/>
    </source>
</evidence>
<keyword evidence="3" id="KW-1185">Reference proteome</keyword>
<evidence type="ECO:0000256" key="1">
    <source>
        <dbReference type="SAM" id="MobiDB-lite"/>
    </source>
</evidence>
<dbReference type="Proteomes" id="UP001189429">
    <property type="component" value="Unassembled WGS sequence"/>
</dbReference>
<feature type="region of interest" description="Disordered" evidence="1">
    <location>
        <begin position="132"/>
        <end position="159"/>
    </location>
</feature>
<accession>A0ABN9UI28</accession>
<sequence length="304" mass="33345">GLQGVGIEAAVLVQHPHAPMTTMLSYVPPPHFYSLRSPNFETDLLNLFQMKPQFSLAVRVASQDVHHRKTKVQKLEEQLVEAREFLATDTAAHEKAAQCKRDADEALQIFNEEVWMEEKRKDQRRAREIAEAARGPPQGAEVHGGGCERPGGREEPYPAGARVDPESIPSLGDMDEAAIRAHAVEKGLPLELLLQFQKMSKKLAQDVEMDAGSDACSDAGDLGQPEADELRQLRRRACETALGADGLARMEALMSEKSKACRSQLIKTASNAASARIFCQPCPRHGLQVADAEFLTSSRSAVLK</sequence>
<proteinExistence type="predicted"/>
<comment type="caution">
    <text evidence="2">The sequence shown here is derived from an EMBL/GenBank/DDBJ whole genome shotgun (WGS) entry which is preliminary data.</text>
</comment>
<dbReference type="EMBL" id="CAUYUJ010015880">
    <property type="protein sequence ID" value="CAK0859235.1"/>
    <property type="molecule type" value="Genomic_DNA"/>
</dbReference>
<feature type="non-terminal residue" evidence="2">
    <location>
        <position position="1"/>
    </location>
</feature>